<dbReference type="InterPro" id="IPR012910">
    <property type="entry name" value="Plug_dom"/>
</dbReference>
<evidence type="ECO:0000259" key="12">
    <source>
        <dbReference type="Pfam" id="PF07715"/>
    </source>
</evidence>
<evidence type="ECO:0000256" key="10">
    <source>
        <dbReference type="SAM" id="Phobius"/>
    </source>
</evidence>
<keyword evidence="3 8" id="KW-1134">Transmembrane beta strand</keyword>
<keyword evidence="4 8" id="KW-0812">Transmembrane</keyword>
<evidence type="ECO:0000313" key="13">
    <source>
        <dbReference type="EMBL" id="GGG72875.1"/>
    </source>
</evidence>
<dbReference type="Pfam" id="PF07715">
    <property type="entry name" value="Plug"/>
    <property type="match status" value="1"/>
</dbReference>
<evidence type="ECO:0000256" key="4">
    <source>
        <dbReference type="ARBA" id="ARBA00022692"/>
    </source>
</evidence>
<evidence type="ECO:0000256" key="3">
    <source>
        <dbReference type="ARBA" id="ARBA00022452"/>
    </source>
</evidence>
<dbReference type="SUPFAM" id="SSF49464">
    <property type="entry name" value="Carboxypeptidase regulatory domain-like"/>
    <property type="match status" value="1"/>
</dbReference>
<evidence type="ECO:0000256" key="7">
    <source>
        <dbReference type="ARBA" id="ARBA00023237"/>
    </source>
</evidence>
<name>A0A917HAF1_9SPHI</name>
<dbReference type="PROSITE" id="PS52016">
    <property type="entry name" value="TONB_DEPENDENT_REC_3"/>
    <property type="match status" value="1"/>
</dbReference>
<dbReference type="InterPro" id="IPR023996">
    <property type="entry name" value="TonB-dep_OMP_SusC/RagA"/>
</dbReference>
<evidence type="ECO:0000256" key="6">
    <source>
        <dbReference type="ARBA" id="ARBA00023136"/>
    </source>
</evidence>
<dbReference type="InterPro" id="IPR000531">
    <property type="entry name" value="Beta-barrel_TonB"/>
</dbReference>
<organism evidence="13 14">
    <name type="scientific">Parapedobacter pyrenivorans</name>
    <dbReference type="NCBI Taxonomy" id="1305674"/>
    <lineage>
        <taxon>Bacteria</taxon>
        <taxon>Pseudomonadati</taxon>
        <taxon>Bacteroidota</taxon>
        <taxon>Sphingobacteriia</taxon>
        <taxon>Sphingobacteriales</taxon>
        <taxon>Sphingobacteriaceae</taxon>
        <taxon>Parapedobacter</taxon>
    </lineage>
</organism>
<evidence type="ECO:0000256" key="2">
    <source>
        <dbReference type="ARBA" id="ARBA00022448"/>
    </source>
</evidence>
<dbReference type="Proteomes" id="UP000660862">
    <property type="component" value="Unassembled WGS sequence"/>
</dbReference>
<evidence type="ECO:0000313" key="14">
    <source>
        <dbReference type="Proteomes" id="UP000660862"/>
    </source>
</evidence>
<evidence type="ECO:0000256" key="5">
    <source>
        <dbReference type="ARBA" id="ARBA00023077"/>
    </source>
</evidence>
<comment type="subcellular location">
    <subcellularLocation>
        <location evidence="1 8">Cell outer membrane</location>
        <topology evidence="1 8">Multi-pass membrane protein</topology>
    </subcellularLocation>
</comment>
<feature type="domain" description="TonB-dependent receptor plug" evidence="12">
    <location>
        <begin position="134"/>
        <end position="242"/>
    </location>
</feature>
<evidence type="ECO:0000256" key="9">
    <source>
        <dbReference type="RuleBase" id="RU003357"/>
    </source>
</evidence>
<dbReference type="InterPro" id="IPR008969">
    <property type="entry name" value="CarboxyPept-like_regulatory"/>
</dbReference>
<keyword evidence="5 9" id="KW-0798">TonB box</keyword>
<gene>
    <name evidence="13" type="ORF">GCM10007415_00220</name>
</gene>
<feature type="transmembrane region" description="Helical" evidence="10">
    <location>
        <begin position="21"/>
        <end position="39"/>
    </location>
</feature>
<comment type="caution">
    <text evidence="13">The sequence shown here is derived from an EMBL/GenBank/DDBJ whole genome shotgun (WGS) entry which is preliminary data.</text>
</comment>
<dbReference type="GO" id="GO:0009279">
    <property type="term" value="C:cell outer membrane"/>
    <property type="evidence" value="ECO:0007669"/>
    <property type="project" value="UniProtKB-SubCell"/>
</dbReference>
<proteinExistence type="inferred from homology"/>
<dbReference type="NCBIfam" id="TIGR04056">
    <property type="entry name" value="OMP_RagA_SusC"/>
    <property type="match status" value="1"/>
</dbReference>
<dbReference type="AlphaFoldDB" id="A0A917HAF1"/>
<keyword evidence="7 8" id="KW-0998">Cell outer membrane</keyword>
<comment type="similarity">
    <text evidence="8 9">Belongs to the TonB-dependent receptor family.</text>
</comment>
<reference evidence="13" key="1">
    <citation type="journal article" date="2014" name="Int. J. Syst. Evol. Microbiol.">
        <title>Complete genome sequence of Corynebacterium casei LMG S-19264T (=DSM 44701T), isolated from a smear-ripened cheese.</title>
        <authorList>
            <consortium name="US DOE Joint Genome Institute (JGI-PGF)"/>
            <person name="Walter F."/>
            <person name="Albersmeier A."/>
            <person name="Kalinowski J."/>
            <person name="Ruckert C."/>
        </authorList>
    </citation>
    <scope>NUCLEOTIDE SEQUENCE</scope>
    <source>
        <strain evidence="13">CGMCC 1.12195</strain>
    </source>
</reference>
<dbReference type="InterPro" id="IPR036942">
    <property type="entry name" value="Beta-barrel_TonB_sf"/>
</dbReference>
<dbReference type="EMBL" id="BMER01000001">
    <property type="protein sequence ID" value="GGG72875.1"/>
    <property type="molecule type" value="Genomic_DNA"/>
</dbReference>
<dbReference type="InterPro" id="IPR037066">
    <property type="entry name" value="Plug_dom_sf"/>
</dbReference>
<feature type="domain" description="TonB-dependent receptor-like beta-barrel" evidence="11">
    <location>
        <begin position="421"/>
        <end position="1022"/>
    </location>
</feature>
<dbReference type="Gene3D" id="2.60.40.1120">
    <property type="entry name" value="Carboxypeptidase-like, regulatory domain"/>
    <property type="match status" value="1"/>
</dbReference>
<dbReference type="Pfam" id="PF00593">
    <property type="entry name" value="TonB_dep_Rec_b-barrel"/>
    <property type="match status" value="1"/>
</dbReference>
<protein>
    <submittedName>
        <fullName evidence="13">SusC/RagA family TonB-linked outer membrane protein</fullName>
    </submittedName>
</protein>
<dbReference type="SUPFAM" id="SSF56935">
    <property type="entry name" value="Porins"/>
    <property type="match status" value="1"/>
</dbReference>
<accession>A0A917HAF1</accession>
<dbReference type="InterPro" id="IPR023997">
    <property type="entry name" value="TonB-dep_OMP_SusC/RagA_CS"/>
</dbReference>
<evidence type="ECO:0000259" key="11">
    <source>
        <dbReference type="Pfam" id="PF00593"/>
    </source>
</evidence>
<dbReference type="NCBIfam" id="TIGR04057">
    <property type="entry name" value="SusC_RagA_signa"/>
    <property type="match status" value="1"/>
</dbReference>
<sequence>MKRKCSFKFPIREIGLKHEALLLRMVLVLASAFLTMGVAQGQALVSGVVRAVEGQPLPGASISVAGTDRQTRADSDGHFRITTNQATDSLVVSFVGYVSKTIPIGGATYLEITLEAGSGQLDEVIVVGYGTQKKINLTGSVAQMDGEILQNRAVSNIGQALQGAAGNLNISPSGEGGGPGAVVNYNIRGATTLSGSGSPFFVVDGVPVENINHLNAADIQSVTVLKDAASSTIYGARAAYGVILITTKTGSAAKTIISYRNNFGFNEATRIPDQVNSLEFAEAYNIASLNAGQSPMFTAEHIDRIRAYMADPINTPSNIPNPNNPDFWSYATLENDNVDWIRAIFKPGTENQKHDLSVSGGGEKVTYYVGLGRFNEGGLLRYGDEKFNRWTVTNNLTFKPLKWLRGDIRLRYHRENKNIPSPGHNNNIGNWMHFASTRFPNWALKDPNGNWALTSEMGRQWEGRGIFRDDMLNLTGALELEPIRDWKINMDYTYRLTNAKSSSQIKPFAWEHTVAGEPIMNVNNFYATDMSQQLYNTGNIYTSYQRVVGGHFIGAMTGFQLELTEFDYLYGMKRDLISPNLPSIGVATGDSDTRDQLTHWANMGFFGRLNYNFNETYLAEVNFRYDGTSKFPSDRRFGFFPSISLGYNIANENFWSIKDKVGLLKLRASYGSLGNQDVPNYLYLNTMGIGTRYAYILGNELPNYLAAPGLVSQNLTWETATTINLGVDAAFLQNRLTTSLDWYTRTTTNMFGPANALPASLGAAVPLLNNADLQTKGFELAIGWNDRVQEQFAYRVQLILSDNVGKVIRYNNPTGILSTYYEGQRIGEIWGYETEGIIQQDADVERMADQSYIWGTWGLGDMMYKDQNGDGKIDIGDNTHANPGDLKVIGNSSSRYNFSTRLGVTWKSFDVDLFIQGVMKRDFSPAYHGNAGVFYWGFTGGYGSNLYRETLDFWTPSNTDAFLPKPYNSGEVRKNQQSQTRYLENAAYARLKNIQIGYTLPASLTNPISITNLRLFVSGENLYTLSSIQKNFDPELTGGSWGSGKVYPLMRTFSFGVNVDF</sequence>
<dbReference type="Gene3D" id="2.170.130.10">
    <property type="entry name" value="TonB-dependent receptor, plug domain"/>
    <property type="match status" value="1"/>
</dbReference>
<dbReference type="Pfam" id="PF13715">
    <property type="entry name" value="CarbopepD_reg_2"/>
    <property type="match status" value="1"/>
</dbReference>
<keyword evidence="2 8" id="KW-0813">Transport</keyword>
<keyword evidence="6 8" id="KW-0472">Membrane</keyword>
<evidence type="ECO:0000256" key="8">
    <source>
        <dbReference type="PROSITE-ProRule" id="PRU01360"/>
    </source>
</evidence>
<keyword evidence="10" id="KW-1133">Transmembrane helix</keyword>
<dbReference type="InterPro" id="IPR039426">
    <property type="entry name" value="TonB-dep_rcpt-like"/>
</dbReference>
<dbReference type="RefSeq" id="WP_188503923.1">
    <property type="nucleotide sequence ID" value="NZ_BMER01000001.1"/>
</dbReference>
<evidence type="ECO:0000256" key="1">
    <source>
        <dbReference type="ARBA" id="ARBA00004571"/>
    </source>
</evidence>
<keyword evidence="14" id="KW-1185">Reference proteome</keyword>
<dbReference type="Gene3D" id="2.40.170.20">
    <property type="entry name" value="TonB-dependent receptor, beta-barrel domain"/>
    <property type="match status" value="1"/>
</dbReference>
<reference evidence="13" key="2">
    <citation type="submission" date="2020-09" db="EMBL/GenBank/DDBJ databases">
        <authorList>
            <person name="Sun Q."/>
            <person name="Zhou Y."/>
        </authorList>
    </citation>
    <scope>NUCLEOTIDE SEQUENCE</scope>
    <source>
        <strain evidence="13">CGMCC 1.12195</strain>
    </source>
</reference>